<dbReference type="RefSeq" id="WP_132591758.1">
    <property type="nucleotide sequence ID" value="NZ_SMKO01000004.1"/>
</dbReference>
<keyword evidence="2" id="KW-0812">Transmembrane</keyword>
<evidence type="ECO:0000313" key="3">
    <source>
        <dbReference type="EMBL" id="TDD12119.1"/>
    </source>
</evidence>
<evidence type="ECO:0000256" key="2">
    <source>
        <dbReference type="SAM" id="Phobius"/>
    </source>
</evidence>
<evidence type="ECO:0008006" key="5">
    <source>
        <dbReference type="Google" id="ProtNLM"/>
    </source>
</evidence>
<protein>
    <recommendedName>
        <fullName evidence="5">DUF2269 domain-containing protein</fullName>
    </recommendedName>
</protein>
<accession>A0A4R4W0T8</accession>
<evidence type="ECO:0000256" key="1">
    <source>
        <dbReference type="SAM" id="MobiDB-lite"/>
    </source>
</evidence>
<dbReference type="AlphaFoldDB" id="A0A4R4W0T8"/>
<feature type="compositionally biased region" description="Basic residues" evidence="1">
    <location>
        <begin position="172"/>
        <end position="183"/>
    </location>
</feature>
<feature type="transmembrane region" description="Helical" evidence="2">
    <location>
        <begin position="99"/>
        <end position="118"/>
    </location>
</feature>
<dbReference type="EMBL" id="SMKO01000004">
    <property type="protein sequence ID" value="TDD12119.1"/>
    <property type="molecule type" value="Genomic_DNA"/>
</dbReference>
<reference evidence="3 4" key="1">
    <citation type="submission" date="2019-03" db="EMBL/GenBank/DDBJ databases">
        <title>Draft genome sequences of novel Actinobacteria.</title>
        <authorList>
            <person name="Sahin N."/>
            <person name="Ay H."/>
            <person name="Saygin H."/>
        </authorList>
    </citation>
    <scope>NUCLEOTIDE SEQUENCE [LARGE SCALE GENOMIC DNA]</scope>
    <source>
        <strain evidence="3 4">KC310</strain>
    </source>
</reference>
<keyword evidence="4" id="KW-1185">Reference proteome</keyword>
<organism evidence="3 4">
    <name type="scientific">Nonomuraea deserti</name>
    <dbReference type="NCBI Taxonomy" id="1848322"/>
    <lineage>
        <taxon>Bacteria</taxon>
        <taxon>Bacillati</taxon>
        <taxon>Actinomycetota</taxon>
        <taxon>Actinomycetes</taxon>
        <taxon>Streptosporangiales</taxon>
        <taxon>Streptosporangiaceae</taxon>
        <taxon>Nonomuraea</taxon>
    </lineage>
</organism>
<comment type="caution">
    <text evidence="3">The sequence shown here is derived from an EMBL/GenBank/DDBJ whole genome shotgun (WGS) entry which is preliminary data.</text>
</comment>
<keyword evidence="2" id="KW-0472">Membrane</keyword>
<evidence type="ECO:0000313" key="4">
    <source>
        <dbReference type="Proteomes" id="UP000295258"/>
    </source>
</evidence>
<feature type="region of interest" description="Disordered" evidence="1">
    <location>
        <begin position="170"/>
        <end position="208"/>
    </location>
</feature>
<keyword evidence="2" id="KW-1133">Transmembrane helix</keyword>
<feature type="transmembrane region" description="Helical" evidence="2">
    <location>
        <begin position="70"/>
        <end position="90"/>
    </location>
</feature>
<sequence length="208" mass="22350">MKPVRATPRRSLTWPMKPTGRRVWLVLHVSLSVGWLGGSYAMLVMGAVALSRTGKPLRPAAYDLLHISDTAIMIPGSLGALVTGLVLALYTKWRVLRHWWVVTKLVLTVLAMIFGYAYTAQGVKAALAATLADPGADIGPLEPGLLVGSVVMLVVLFLATVLSVVKPWGRTRGGRGSRSRSRAMTRLQDQQTAMRDTRPGSAGRAGVP</sequence>
<feature type="transmembrane region" description="Helical" evidence="2">
    <location>
        <begin position="145"/>
        <end position="165"/>
    </location>
</feature>
<proteinExistence type="predicted"/>
<name>A0A4R4W0T8_9ACTN</name>
<gene>
    <name evidence="3" type="ORF">E1292_03125</name>
</gene>
<dbReference type="Proteomes" id="UP000295258">
    <property type="component" value="Unassembled WGS sequence"/>
</dbReference>
<feature type="transmembrane region" description="Helical" evidence="2">
    <location>
        <begin position="23"/>
        <end position="50"/>
    </location>
</feature>